<evidence type="ECO:0000256" key="2">
    <source>
        <dbReference type="ARBA" id="ARBA00023125"/>
    </source>
</evidence>
<dbReference type="EMBL" id="FXBM01000002">
    <property type="protein sequence ID" value="SMH42814.1"/>
    <property type="molecule type" value="Genomic_DNA"/>
</dbReference>
<dbReference type="Proteomes" id="UP000193711">
    <property type="component" value="Unassembled WGS sequence"/>
</dbReference>
<accession>A0A1X7NZ12</accession>
<dbReference type="InterPro" id="IPR016032">
    <property type="entry name" value="Sig_transdc_resp-reg_C-effctor"/>
</dbReference>
<keyword evidence="1" id="KW-0805">Transcription regulation</keyword>
<dbReference type="InterPro" id="IPR000792">
    <property type="entry name" value="Tscrpt_reg_LuxR_C"/>
</dbReference>
<dbReference type="AlphaFoldDB" id="A0A1X7NZ12"/>
<keyword evidence="3" id="KW-0804">Transcription</keyword>
<dbReference type="SUPFAM" id="SSF55781">
    <property type="entry name" value="GAF domain-like"/>
    <property type="match status" value="1"/>
</dbReference>
<dbReference type="Gene3D" id="1.10.10.10">
    <property type="entry name" value="Winged helix-like DNA-binding domain superfamily/Winged helix DNA-binding domain"/>
    <property type="match status" value="1"/>
</dbReference>
<dbReference type="PRINTS" id="PR00038">
    <property type="entry name" value="HTHLUXR"/>
</dbReference>
<dbReference type="SUPFAM" id="SSF55785">
    <property type="entry name" value="PYP-like sensor domain (PAS domain)"/>
    <property type="match status" value="1"/>
</dbReference>
<keyword evidence="2" id="KW-0238">DNA-binding</keyword>
<gene>
    <name evidence="5" type="ORF">SAMN06295885_2067</name>
</gene>
<dbReference type="GO" id="GO:0006355">
    <property type="term" value="P:regulation of DNA-templated transcription"/>
    <property type="evidence" value="ECO:0007669"/>
    <property type="project" value="InterPro"/>
</dbReference>
<organism evidence="5 6">
    <name type="scientific">Rathayibacter oskolensis</name>
    <dbReference type="NCBI Taxonomy" id="1891671"/>
    <lineage>
        <taxon>Bacteria</taxon>
        <taxon>Bacillati</taxon>
        <taxon>Actinomycetota</taxon>
        <taxon>Actinomycetes</taxon>
        <taxon>Micrococcales</taxon>
        <taxon>Microbacteriaceae</taxon>
        <taxon>Rathayibacter</taxon>
    </lineage>
</organism>
<name>A0A1X7NZ12_9MICO</name>
<dbReference type="CDD" id="cd06170">
    <property type="entry name" value="LuxR_C_like"/>
    <property type="match status" value="1"/>
</dbReference>
<evidence type="ECO:0000256" key="1">
    <source>
        <dbReference type="ARBA" id="ARBA00023015"/>
    </source>
</evidence>
<dbReference type="InterPro" id="IPR029016">
    <property type="entry name" value="GAF-like_dom_sf"/>
</dbReference>
<evidence type="ECO:0000256" key="3">
    <source>
        <dbReference type="ARBA" id="ARBA00023163"/>
    </source>
</evidence>
<keyword evidence="6" id="KW-1185">Reference proteome</keyword>
<dbReference type="PROSITE" id="PS50043">
    <property type="entry name" value="HTH_LUXR_2"/>
    <property type="match status" value="1"/>
</dbReference>
<dbReference type="PANTHER" id="PTHR44688">
    <property type="entry name" value="DNA-BINDING TRANSCRIPTIONAL ACTIVATOR DEVR_DOSR"/>
    <property type="match status" value="1"/>
</dbReference>
<dbReference type="InterPro" id="IPR035965">
    <property type="entry name" value="PAS-like_dom_sf"/>
</dbReference>
<dbReference type="Pfam" id="PF00196">
    <property type="entry name" value="GerE"/>
    <property type="match status" value="1"/>
</dbReference>
<feature type="domain" description="HTH luxR-type" evidence="4">
    <location>
        <begin position="293"/>
        <end position="358"/>
    </location>
</feature>
<dbReference type="SUPFAM" id="SSF46894">
    <property type="entry name" value="C-terminal effector domain of the bipartite response regulators"/>
    <property type="match status" value="1"/>
</dbReference>
<dbReference type="SMART" id="SM00421">
    <property type="entry name" value="HTH_LUXR"/>
    <property type="match status" value="1"/>
</dbReference>
<evidence type="ECO:0000259" key="4">
    <source>
        <dbReference type="PROSITE" id="PS50043"/>
    </source>
</evidence>
<protein>
    <submittedName>
        <fullName evidence="5">Regulatory protein, luxR family</fullName>
    </submittedName>
</protein>
<reference evidence="6" key="1">
    <citation type="submission" date="2017-04" db="EMBL/GenBank/DDBJ databases">
        <authorList>
            <person name="Varghese N."/>
            <person name="Submissions S."/>
        </authorList>
    </citation>
    <scope>NUCLEOTIDE SEQUENCE [LARGE SCALE GENOMIC DNA]</scope>
    <source>
        <strain evidence="6">VKM Ac-2121</strain>
    </source>
</reference>
<evidence type="ECO:0000313" key="6">
    <source>
        <dbReference type="Proteomes" id="UP000193711"/>
    </source>
</evidence>
<dbReference type="InterPro" id="IPR036388">
    <property type="entry name" value="WH-like_DNA-bd_sf"/>
</dbReference>
<dbReference type="GO" id="GO:0003677">
    <property type="term" value="F:DNA binding"/>
    <property type="evidence" value="ECO:0007669"/>
    <property type="project" value="UniProtKB-KW"/>
</dbReference>
<sequence>MPIPELLSSDELGRARSRIIAAAEAAPTAQALFSSVSAGLAEFVPADASGWFGVDPTTLLPSWPARIENVEAGQCETYWRREFLEDDTLLVKDLAVGPRSTGAMQAELGGLMARSARYREYLEPNGFHDELRSAFRTGDSTWGVVVLLRRDDLPAFSPAEVHFFETLSQPLAEVMRQKLLVDGAGQRPDTGPGILTFDLDGVLLAANDDALHWLDQLPNSVITDEMPTALTTALAHARAVEHGRAHGTGEMLLPSRSGQWLRIRASALRGSTGEPRAFAVTIDPTTRRDLAPMLAEAYGLSRRELEVTLRLARGESTTAIADSLFLSEHTVRDHVKAVLMKTGVSSRAALVSHLFFEYSHAAGPEVVHL</sequence>
<dbReference type="STRING" id="1891671.SAMN06295885_2067"/>
<dbReference type="PROSITE" id="PS00622">
    <property type="entry name" value="HTH_LUXR_1"/>
    <property type="match status" value="1"/>
</dbReference>
<evidence type="ECO:0000313" key="5">
    <source>
        <dbReference type="EMBL" id="SMH42814.1"/>
    </source>
</evidence>
<dbReference type="Gene3D" id="3.30.450.40">
    <property type="match status" value="1"/>
</dbReference>
<proteinExistence type="predicted"/>
<dbReference type="RefSeq" id="WP_085476526.1">
    <property type="nucleotide sequence ID" value="NZ_FXBM01000002.1"/>
</dbReference>
<dbReference type="PANTHER" id="PTHR44688:SF16">
    <property type="entry name" value="DNA-BINDING TRANSCRIPTIONAL ACTIVATOR DEVR_DOSR"/>
    <property type="match status" value="1"/>
</dbReference>